<evidence type="ECO:0000259" key="2">
    <source>
        <dbReference type="Pfam" id="PF13966"/>
    </source>
</evidence>
<reference evidence="3" key="2">
    <citation type="submission" date="2022-01" db="EMBL/GenBank/DDBJ databases">
        <authorList>
            <person name="Yamashiro T."/>
            <person name="Shiraishi A."/>
            <person name="Satake H."/>
            <person name="Nakayama K."/>
        </authorList>
    </citation>
    <scope>NUCLEOTIDE SEQUENCE</scope>
</reference>
<dbReference type="Proteomes" id="UP001151760">
    <property type="component" value="Unassembled WGS sequence"/>
</dbReference>
<dbReference type="GO" id="GO:0003964">
    <property type="term" value="F:RNA-directed DNA polymerase activity"/>
    <property type="evidence" value="ECO:0007669"/>
    <property type="project" value="UniProtKB-KW"/>
</dbReference>
<protein>
    <submittedName>
        <fullName evidence="3">RNA-directed DNA polymerase, eukaryota, reverse transcriptase zinc-binding domain protein</fullName>
    </submittedName>
</protein>
<evidence type="ECO:0000256" key="1">
    <source>
        <dbReference type="SAM" id="MobiDB-lite"/>
    </source>
</evidence>
<dbReference type="PANTHER" id="PTHR33116">
    <property type="entry name" value="REVERSE TRANSCRIPTASE ZINC-BINDING DOMAIN-CONTAINING PROTEIN-RELATED-RELATED"/>
    <property type="match status" value="1"/>
</dbReference>
<keyword evidence="4" id="KW-1185">Reference proteome</keyword>
<gene>
    <name evidence="3" type="ORF">Tco_1005561</name>
</gene>
<name>A0ABQ5FGG5_9ASTR</name>
<evidence type="ECO:0000313" key="3">
    <source>
        <dbReference type="EMBL" id="GJT62028.1"/>
    </source>
</evidence>
<keyword evidence="3" id="KW-0808">Transferase</keyword>
<feature type="region of interest" description="Disordered" evidence="1">
    <location>
        <begin position="72"/>
        <end position="107"/>
    </location>
</feature>
<dbReference type="EMBL" id="BQNB010017339">
    <property type="protein sequence ID" value="GJT62028.1"/>
    <property type="molecule type" value="Genomic_DNA"/>
</dbReference>
<organism evidence="3 4">
    <name type="scientific">Tanacetum coccineum</name>
    <dbReference type="NCBI Taxonomy" id="301880"/>
    <lineage>
        <taxon>Eukaryota</taxon>
        <taxon>Viridiplantae</taxon>
        <taxon>Streptophyta</taxon>
        <taxon>Embryophyta</taxon>
        <taxon>Tracheophyta</taxon>
        <taxon>Spermatophyta</taxon>
        <taxon>Magnoliopsida</taxon>
        <taxon>eudicotyledons</taxon>
        <taxon>Gunneridae</taxon>
        <taxon>Pentapetalae</taxon>
        <taxon>asterids</taxon>
        <taxon>campanulids</taxon>
        <taxon>Asterales</taxon>
        <taxon>Asteraceae</taxon>
        <taxon>Asteroideae</taxon>
        <taxon>Anthemideae</taxon>
        <taxon>Anthemidinae</taxon>
        <taxon>Tanacetum</taxon>
    </lineage>
</organism>
<comment type="caution">
    <text evidence="3">The sequence shown here is derived from an EMBL/GenBank/DDBJ whole genome shotgun (WGS) entry which is preliminary data.</text>
</comment>
<feature type="domain" description="Reverse transcriptase zinc-binding" evidence="2">
    <location>
        <begin position="407"/>
        <end position="459"/>
    </location>
</feature>
<keyword evidence="3" id="KW-0695">RNA-directed DNA polymerase</keyword>
<dbReference type="PANTHER" id="PTHR33116:SF78">
    <property type="entry name" value="OS12G0587133 PROTEIN"/>
    <property type="match status" value="1"/>
</dbReference>
<keyword evidence="3" id="KW-0548">Nucleotidyltransferase</keyword>
<reference evidence="3" key="1">
    <citation type="journal article" date="2022" name="Int. J. Mol. Sci.">
        <title>Draft Genome of Tanacetum Coccineum: Genomic Comparison of Closely Related Tanacetum-Family Plants.</title>
        <authorList>
            <person name="Yamashiro T."/>
            <person name="Shiraishi A."/>
            <person name="Nakayama K."/>
            <person name="Satake H."/>
        </authorList>
    </citation>
    <scope>NUCLEOTIDE SEQUENCE</scope>
</reference>
<sequence>MLYCVVTEEQYNLAYFFIKRIECARANPTANLPYGMFLTRLYRHIMKVYPHLDNGIYDIVDRFMRPLALKQTRRPRSDHGKARHSVSSLSSHHHGTSSHQHHDDDDDVKTSREIFGMHAVIRKALQIGLFKGALIGERGFLMSHLMYADDVIFMGGLKSKLLRVGVDHEESSELASILGCGVPVLPFTYLGVHVGCNMSRLANWKDVVDTFKHKLSTWNSCTLSRKMTLVAWKKCLDSKELGGLGVGSIFALNKALMFKWIWRLRVTSEDLWTKDIKNIYGDSGCVREASFPSFVSSHWIAILKATKHLEKTALILFPCVKERVYALDDTKSCTVAEHLRILDWLLTFRKPPRVDDELLQYTALRACTSQIWSHGVSVGFLVVSARGFIDDVILDVDVVATRRTRLFPAKVNVFFWRLKLNRIPTRVNLDMRSIDIGSVRDVETSNDLFFSCEMAVDLWVLVARWWELDIPVMSSVLEWVAWIDSARLPSKVKNCLYAVALMLMWSI</sequence>
<proteinExistence type="predicted"/>
<dbReference type="Pfam" id="PF13966">
    <property type="entry name" value="zf-RVT"/>
    <property type="match status" value="1"/>
</dbReference>
<evidence type="ECO:0000313" key="4">
    <source>
        <dbReference type="Proteomes" id="UP001151760"/>
    </source>
</evidence>
<accession>A0ABQ5FGG5</accession>
<dbReference type="InterPro" id="IPR026960">
    <property type="entry name" value="RVT-Znf"/>
</dbReference>